<dbReference type="InterPro" id="IPR016461">
    <property type="entry name" value="COMT-like"/>
</dbReference>
<gene>
    <name evidence="6" type="ORF">MUK42_28876</name>
</gene>
<dbReference type="InterPro" id="IPR036390">
    <property type="entry name" value="WH_DNA-bd_sf"/>
</dbReference>
<dbReference type="FunFam" id="3.40.50.150:FF:000061">
    <property type="entry name" value="Caffeic acid O-methyltransferase"/>
    <property type="match status" value="1"/>
</dbReference>
<dbReference type="PROSITE" id="PS51683">
    <property type="entry name" value="SAM_OMT_II"/>
    <property type="match status" value="1"/>
</dbReference>
<reference evidence="6" key="1">
    <citation type="submission" date="2022-05" db="EMBL/GenBank/DDBJ databases">
        <title>The Musa troglodytarum L. genome provides insights into the mechanism of non-climacteric behaviour and enrichment of carotenoids.</title>
        <authorList>
            <person name="Wang J."/>
        </authorList>
    </citation>
    <scope>NUCLEOTIDE SEQUENCE</scope>
    <source>
        <tissue evidence="6">Leaf</tissue>
    </source>
</reference>
<dbReference type="Gene3D" id="1.10.10.10">
    <property type="entry name" value="Winged helix-like DNA-binding domain superfamily/Winged helix DNA-binding domain"/>
    <property type="match status" value="1"/>
</dbReference>
<evidence type="ECO:0000313" key="7">
    <source>
        <dbReference type="Proteomes" id="UP001055439"/>
    </source>
</evidence>
<dbReference type="EMBL" id="CP097506">
    <property type="protein sequence ID" value="URD96485.1"/>
    <property type="molecule type" value="Genomic_DNA"/>
</dbReference>
<evidence type="ECO:0000256" key="1">
    <source>
        <dbReference type="ARBA" id="ARBA00022603"/>
    </source>
</evidence>
<dbReference type="Pfam" id="PF08100">
    <property type="entry name" value="Dimerisation"/>
    <property type="match status" value="1"/>
</dbReference>
<dbReference type="FunFam" id="1.10.10.10:FF:000357">
    <property type="entry name" value="Caffeic acid 3-O-methyltransferase"/>
    <property type="match status" value="1"/>
</dbReference>
<sequence length="441" mass="49067">MHPFLILSRFGHFDVEEEEGEEPSAMEPFLILSRFGFFDVMETVEWGIWRASPATKPNLSSLPAPLPPPLHPFLLKLLESMGSNTEVLQLSPEEDEEARLYAVQLVMAAALPMTLKAAIELRLLEIIVKAGPGAKLSAVDVASQLPTQNPQAADMVDRMLRLLAAYRIVSCTAEPGAAGQLLRKYGATPVCKHLTVNEDGVSMAPLCLFGLDKVMINFWYYLKDAVLEGGVCFHKAYGMTAFEYNGTDPRFNKLFNECMRSHSSIITEKLLDVYCGFDDVKVLVDVGGGTGAALHMITSRHLQIKGINFDLPHVISEAPSFPGVEHVSGDMFVSVPQSDTIFMKWILHDWNDEQCSKLLKNCWKALPEKGKLIVVEYVLPLLPEPNLNIRGAFHLDINMMVFLGGKERTLNEFQALALEAGFSGFTSTYISMHTWVIEFKK</sequence>
<dbReference type="OrthoDB" id="1606438at2759"/>
<dbReference type="GO" id="GO:0046983">
    <property type="term" value="F:protein dimerization activity"/>
    <property type="evidence" value="ECO:0007669"/>
    <property type="project" value="InterPro"/>
</dbReference>
<dbReference type="InterPro" id="IPR001077">
    <property type="entry name" value="COMT_C"/>
</dbReference>
<feature type="domain" description="O-methyltransferase dimerisation" evidence="5">
    <location>
        <begin position="104"/>
        <end position="196"/>
    </location>
</feature>
<evidence type="ECO:0000313" key="6">
    <source>
        <dbReference type="EMBL" id="URD96485.1"/>
    </source>
</evidence>
<evidence type="ECO:0000256" key="3">
    <source>
        <dbReference type="ARBA" id="ARBA00022691"/>
    </source>
</evidence>
<keyword evidence="2" id="KW-0808">Transferase</keyword>
<feature type="domain" description="O-methyltransferase C-terminal" evidence="4">
    <location>
        <begin position="219"/>
        <end position="423"/>
    </location>
</feature>
<evidence type="ECO:0000256" key="2">
    <source>
        <dbReference type="ARBA" id="ARBA00022679"/>
    </source>
</evidence>
<keyword evidence="3" id="KW-0949">S-adenosyl-L-methionine</keyword>
<dbReference type="GO" id="GO:0032259">
    <property type="term" value="P:methylation"/>
    <property type="evidence" value="ECO:0007669"/>
    <property type="project" value="UniProtKB-KW"/>
</dbReference>
<dbReference type="SUPFAM" id="SSF53335">
    <property type="entry name" value="S-adenosyl-L-methionine-dependent methyltransferases"/>
    <property type="match status" value="1"/>
</dbReference>
<accession>A0A9E7FIU8</accession>
<dbReference type="SUPFAM" id="SSF46785">
    <property type="entry name" value="Winged helix' DNA-binding domain"/>
    <property type="match status" value="1"/>
</dbReference>
<dbReference type="Gene3D" id="3.40.50.150">
    <property type="entry name" value="Vaccinia Virus protein VP39"/>
    <property type="match status" value="1"/>
</dbReference>
<dbReference type="InterPro" id="IPR029063">
    <property type="entry name" value="SAM-dependent_MTases_sf"/>
</dbReference>
<organism evidence="6 7">
    <name type="scientific">Musa troglodytarum</name>
    <name type="common">fe'i banana</name>
    <dbReference type="NCBI Taxonomy" id="320322"/>
    <lineage>
        <taxon>Eukaryota</taxon>
        <taxon>Viridiplantae</taxon>
        <taxon>Streptophyta</taxon>
        <taxon>Embryophyta</taxon>
        <taxon>Tracheophyta</taxon>
        <taxon>Spermatophyta</taxon>
        <taxon>Magnoliopsida</taxon>
        <taxon>Liliopsida</taxon>
        <taxon>Zingiberales</taxon>
        <taxon>Musaceae</taxon>
        <taxon>Musa</taxon>
    </lineage>
</organism>
<dbReference type="InterPro" id="IPR036388">
    <property type="entry name" value="WH-like_DNA-bd_sf"/>
</dbReference>
<dbReference type="PANTHER" id="PTHR11746">
    <property type="entry name" value="O-METHYLTRANSFERASE"/>
    <property type="match status" value="1"/>
</dbReference>
<dbReference type="Pfam" id="PF00891">
    <property type="entry name" value="Methyltransf_2"/>
    <property type="match status" value="1"/>
</dbReference>
<dbReference type="InterPro" id="IPR012967">
    <property type="entry name" value="COMT_dimerisation"/>
</dbReference>
<name>A0A9E7FIU8_9LILI</name>
<dbReference type="GO" id="GO:0008171">
    <property type="term" value="F:O-methyltransferase activity"/>
    <property type="evidence" value="ECO:0007669"/>
    <property type="project" value="InterPro"/>
</dbReference>
<keyword evidence="7" id="KW-1185">Reference proteome</keyword>
<dbReference type="AlphaFoldDB" id="A0A9E7FIU8"/>
<proteinExistence type="predicted"/>
<evidence type="ECO:0000259" key="5">
    <source>
        <dbReference type="Pfam" id="PF08100"/>
    </source>
</evidence>
<keyword evidence="1" id="KW-0489">Methyltransferase</keyword>
<protein>
    <submittedName>
        <fullName evidence="6">Caffeic acid</fullName>
    </submittedName>
</protein>
<dbReference type="Proteomes" id="UP001055439">
    <property type="component" value="Chromosome 4"/>
</dbReference>
<evidence type="ECO:0000259" key="4">
    <source>
        <dbReference type="Pfam" id="PF00891"/>
    </source>
</evidence>